<evidence type="ECO:0000313" key="1">
    <source>
        <dbReference type="EMBL" id="ASV86308.1"/>
    </source>
</evidence>
<proteinExistence type="predicted"/>
<sequence length="50" mass="5563">MDGFSHDVTCLLETLLSDLLAFWLKLDYLKTCKAGKLNACCRRGLAADEV</sequence>
<name>A0A248UI13_9HYPH</name>
<dbReference type="Proteomes" id="UP000215256">
    <property type="component" value="Chromosome 1"/>
</dbReference>
<protein>
    <submittedName>
        <fullName evidence="1">Uncharacterized protein</fullName>
    </submittedName>
</protein>
<organism evidence="1 2">
    <name type="scientific">Ochrobactrum quorumnocens</name>
    <dbReference type="NCBI Taxonomy" id="271865"/>
    <lineage>
        <taxon>Bacteria</taxon>
        <taxon>Pseudomonadati</taxon>
        <taxon>Pseudomonadota</taxon>
        <taxon>Alphaproteobacteria</taxon>
        <taxon>Hyphomicrobiales</taxon>
        <taxon>Brucellaceae</taxon>
        <taxon>Brucella/Ochrobactrum group</taxon>
        <taxon>Ochrobactrum</taxon>
    </lineage>
</organism>
<reference evidence="1 2" key="1">
    <citation type="submission" date="2017-07" db="EMBL/GenBank/DDBJ databases">
        <title>Phylogenetic study on the rhizospheric bacterium Ochrobactrum sp. A44.</title>
        <authorList>
            <person name="Krzyzanowska D.M."/>
            <person name="Ossowicki A."/>
            <person name="Rajewska M."/>
            <person name="Maciag T."/>
            <person name="Kaczynski Z."/>
            <person name="Czerwicka M."/>
            <person name="Jafra S."/>
        </authorList>
    </citation>
    <scope>NUCLEOTIDE SEQUENCE [LARGE SCALE GENOMIC DNA]</scope>
    <source>
        <strain evidence="1 2">A44</strain>
    </source>
</reference>
<evidence type="ECO:0000313" key="2">
    <source>
        <dbReference type="Proteomes" id="UP000215256"/>
    </source>
</evidence>
<dbReference type="EMBL" id="CP022604">
    <property type="protein sequence ID" value="ASV86308.1"/>
    <property type="molecule type" value="Genomic_DNA"/>
</dbReference>
<dbReference type="AlphaFoldDB" id="A0A248UI13"/>
<dbReference type="KEGG" id="och:CES85_0063"/>
<gene>
    <name evidence="1" type="ORF">CES85_0063</name>
</gene>
<accession>A0A248UI13</accession>